<dbReference type="Gene3D" id="3.90.180.10">
    <property type="entry name" value="Medium-chain alcohol dehydrogenases, catalytic domain"/>
    <property type="match status" value="1"/>
</dbReference>
<dbReference type="InterPro" id="IPR050700">
    <property type="entry name" value="YIM1/Zinc_Alcohol_DH_Fams"/>
</dbReference>
<dbReference type="InterPro" id="IPR036291">
    <property type="entry name" value="NAD(P)-bd_dom_sf"/>
</dbReference>
<dbReference type="Gene3D" id="3.40.50.720">
    <property type="entry name" value="NAD(P)-binding Rossmann-like Domain"/>
    <property type="match status" value="1"/>
</dbReference>
<protein>
    <submittedName>
        <fullName evidence="1">NADPH:quinone reductase-like Zn-dependent oxidoreductase</fullName>
    </submittedName>
</protein>
<dbReference type="PANTHER" id="PTHR11695">
    <property type="entry name" value="ALCOHOL DEHYDROGENASE RELATED"/>
    <property type="match status" value="1"/>
</dbReference>
<organism evidence="1 2">
    <name type="scientific">Alkalicoccobacillus murimartini</name>
    <dbReference type="NCBI Taxonomy" id="171685"/>
    <lineage>
        <taxon>Bacteria</taxon>
        <taxon>Bacillati</taxon>
        <taxon>Bacillota</taxon>
        <taxon>Bacilli</taxon>
        <taxon>Bacillales</taxon>
        <taxon>Bacillaceae</taxon>
        <taxon>Alkalicoccobacillus</taxon>
    </lineage>
</organism>
<comment type="caution">
    <text evidence="1">The sequence shown here is derived from an EMBL/GenBank/DDBJ whole genome shotgun (WGS) entry which is preliminary data.</text>
</comment>
<reference evidence="1 2" key="1">
    <citation type="submission" date="2023-07" db="EMBL/GenBank/DDBJ databases">
        <title>Genomic Encyclopedia of Type Strains, Phase IV (KMG-IV): sequencing the most valuable type-strain genomes for metagenomic binning, comparative biology and taxonomic classification.</title>
        <authorList>
            <person name="Goeker M."/>
        </authorList>
    </citation>
    <scope>NUCLEOTIDE SEQUENCE [LARGE SCALE GENOMIC DNA]</scope>
    <source>
        <strain evidence="1 2">DSM 19154</strain>
    </source>
</reference>
<gene>
    <name evidence="1" type="ORF">J2S05_003457</name>
</gene>
<dbReference type="SUPFAM" id="SSF51735">
    <property type="entry name" value="NAD(P)-binding Rossmann-fold domains"/>
    <property type="match status" value="1"/>
</dbReference>
<proteinExistence type="predicted"/>
<sequence length="148" mass="16494">MAKWKGATVIGTASTKNIDFIKDLGVDQAIDYTTTAFEKVVNKVDLVIDLVGGETEDQSWALLKENGIFVSLVKKPSQKKADLHHVTAKFNSKYPTQNDLETIAELIANKTLQTEIDSIFDLNDASEALKRSEKRRGRGRILLRTQSD</sequence>
<dbReference type="EMBL" id="JAUSUA010000006">
    <property type="protein sequence ID" value="MDQ0208645.1"/>
    <property type="molecule type" value="Genomic_DNA"/>
</dbReference>
<dbReference type="PANTHER" id="PTHR11695:SF294">
    <property type="entry name" value="RETICULON-4-INTERACTING PROTEIN 1, MITOCHONDRIAL"/>
    <property type="match status" value="1"/>
</dbReference>
<keyword evidence="2" id="KW-1185">Reference proteome</keyword>
<dbReference type="Pfam" id="PF13602">
    <property type="entry name" value="ADH_zinc_N_2"/>
    <property type="match status" value="1"/>
</dbReference>
<name>A0ABT9YL93_9BACI</name>
<evidence type="ECO:0000313" key="2">
    <source>
        <dbReference type="Proteomes" id="UP001225034"/>
    </source>
</evidence>
<dbReference type="RefSeq" id="WP_306984865.1">
    <property type="nucleotide sequence ID" value="NZ_JAUSUA010000006.1"/>
</dbReference>
<accession>A0ABT9YL93</accession>
<dbReference type="Proteomes" id="UP001225034">
    <property type="component" value="Unassembled WGS sequence"/>
</dbReference>
<evidence type="ECO:0000313" key="1">
    <source>
        <dbReference type="EMBL" id="MDQ0208645.1"/>
    </source>
</evidence>